<dbReference type="Proteomes" id="UP000000561">
    <property type="component" value="Chromosome 4"/>
</dbReference>
<accession>A0A0D1C9U5</accession>
<dbReference type="GeneID" id="23565122"/>
<evidence type="ECO:0000313" key="2">
    <source>
        <dbReference type="Proteomes" id="UP000000561"/>
    </source>
</evidence>
<proteinExistence type="predicted"/>
<evidence type="ECO:0000313" key="1">
    <source>
        <dbReference type="EMBL" id="KIS70082.1"/>
    </source>
</evidence>
<organism evidence="1 2">
    <name type="scientific">Mycosarcoma maydis</name>
    <name type="common">Corn smut fungus</name>
    <name type="synonym">Ustilago maydis</name>
    <dbReference type="NCBI Taxonomy" id="5270"/>
    <lineage>
        <taxon>Eukaryota</taxon>
        <taxon>Fungi</taxon>
        <taxon>Dikarya</taxon>
        <taxon>Basidiomycota</taxon>
        <taxon>Ustilaginomycotina</taxon>
        <taxon>Ustilaginomycetes</taxon>
        <taxon>Ustilaginales</taxon>
        <taxon>Ustilaginaceae</taxon>
        <taxon>Mycosarcoma</taxon>
    </lineage>
</organism>
<dbReference type="InParanoid" id="A0A0D1C9U5"/>
<keyword evidence="2" id="KW-1185">Reference proteome</keyword>
<dbReference type="EMBL" id="CM003143">
    <property type="protein sequence ID" value="KIS70082.1"/>
    <property type="molecule type" value="Genomic_DNA"/>
</dbReference>
<gene>
    <name evidence="1" type="ORF">UMAG_05155</name>
</gene>
<reference evidence="1 2" key="1">
    <citation type="journal article" date="2006" name="Nature">
        <title>Insights from the genome of the biotrophic fungal plant pathogen Ustilago maydis.</title>
        <authorList>
            <person name="Kamper J."/>
            <person name="Kahmann R."/>
            <person name="Bolker M."/>
            <person name="Ma L.J."/>
            <person name="Brefort T."/>
            <person name="Saville B.J."/>
            <person name="Banuett F."/>
            <person name="Kronstad J.W."/>
            <person name="Gold S.E."/>
            <person name="Muller O."/>
            <person name="Perlin M.H."/>
            <person name="Wosten H.A."/>
            <person name="de Vries R."/>
            <person name="Ruiz-Herrera J."/>
            <person name="Reynaga-Pena C.G."/>
            <person name="Snetselaar K."/>
            <person name="McCann M."/>
            <person name="Perez-Martin J."/>
            <person name="Feldbrugge M."/>
            <person name="Basse C.W."/>
            <person name="Steinberg G."/>
            <person name="Ibeas J.I."/>
            <person name="Holloman W."/>
            <person name="Guzman P."/>
            <person name="Farman M."/>
            <person name="Stajich J.E."/>
            <person name="Sentandreu R."/>
            <person name="Gonzalez-Prieto J.M."/>
            <person name="Kennell J.C."/>
            <person name="Molina L."/>
            <person name="Schirawski J."/>
            <person name="Mendoza-Mendoza A."/>
            <person name="Greilinger D."/>
            <person name="Munch K."/>
            <person name="Rossel N."/>
            <person name="Scherer M."/>
            <person name="Vranes M."/>
            <person name="Ladendorf O."/>
            <person name="Vincon V."/>
            <person name="Fuchs U."/>
            <person name="Sandrock B."/>
            <person name="Meng S."/>
            <person name="Ho E.C."/>
            <person name="Cahill M.J."/>
            <person name="Boyce K.J."/>
            <person name="Klose J."/>
            <person name="Klosterman S.J."/>
            <person name="Deelstra H.J."/>
            <person name="Ortiz-Castellanos L."/>
            <person name="Li W."/>
            <person name="Sanchez-Alonso P."/>
            <person name="Schreier P.H."/>
            <person name="Hauser-Hahn I."/>
            <person name="Vaupel M."/>
            <person name="Koopmann E."/>
            <person name="Friedrich G."/>
            <person name="Voss H."/>
            <person name="Schluter T."/>
            <person name="Margolis J."/>
            <person name="Platt D."/>
            <person name="Swimmer C."/>
            <person name="Gnirke A."/>
            <person name="Chen F."/>
            <person name="Vysotskaia V."/>
            <person name="Mannhaupt G."/>
            <person name="Guldener U."/>
            <person name="Munsterkotter M."/>
            <person name="Haase D."/>
            <person name="Oesterheld M."/>
            <person name="Mewes H.W."/>
            <person name="Mauceli E.W."/>
            <person name="DeCaprio D."/>
            <person name="Wade C.M."/>
            <person name="Butler J."/>
            <person name="Young S."/>
            <person name="Jaffe D.B."/>
            <person name="Calvo S."/>
            <person name="Nusbaum C."/>
            <person name="Galagan J."/>
            <person name="Birren B.W."/>
        </authorList>
    </citation>
    <scope>NUCLEOTIDE SEQUENCE [LARGE SCALE GENOMIC DNA]</scope>
    <source>
        <strain evidence="2">DSM 14603 / FGSC 9021 / UM521</strain>
    </source>
</reference>
<dbReference type="RefSeq" id="XP_011388212.1">
    <property type="nucleotide sequence ID" value="XM_011389910.1"/>
</dbReference>
<dbReference type="VEuPathDB" id="FungiDB:UMAG_05155"/>
<name>A0A0D1C9U5_MYCMD</name>
<protein>
    <submittedName>
        <fullName evidence="1">Uncharacterized protein</fullName>
    </submittedName>
</protein>
<sequence length="204" mass="23895">MYVTLWSPAVGIDSYHSPCFSLVEDRNLFTICRDSLREKISGDLVSLKRRNTFQEKRKMDKFKEKYCVFLLVCLAFSDRRKKERKKQVLAVAGKLCHSASAWFLSTELVAVPFTRFPHAKRSVDHLRKVQGRVWELRWFKNSNYVRFCRSLHVNVDRWIYNSTCAKRFSARTSGFVTIFSPTRLYTDLLQANSKHASCHGQEVN</sequence>
<dbReference type="KEGG" id="uma:UMAG_05155"/>
<dbReference type="AlphaFoldDB" id="A0A0D1C9U5"/>